<dbReference type="SUPFAM" id="SSF55874">
    <property type="entry name" value="ATPase domain of HSP90 chaperone/DNA topoisomerase II/histidine kinase"/>
    <property type="match status" value="1"/>
</dbReference>
<evidence type="ECO:0000256" key="3">
    <source>
        <dbReference type="ARBA" id="ARBA00022679"/>
    </source>
</evidence>
<dbReference type="SMART" id="SM00388">
    <property type="entry name" value="HisKA"/>
    <property type="match status" value="1"/>
</dbReference>
<dbReference type="NCBIfam" id="TIGR00229">
    <property type="entry name" value="sensory_box"/>
    <property type="match status" value="3"/>
</dbReference>
<evidence type="ECO:0000313" key="11">
    <source>
        <dbReference type="EMBL" id="SEF46471.1"/>
    </source>
</evidence>
<dbReference type="EMBL" id="FNVP01000001">
    <property type="protein sequence ID" value="SEF46471.1"/>
    <property type="molecule type" value="Genomic_DNA"/>
</dbReference>
<evidence type="ECO:0000259" key="9">
    <source>
        <dbReference type="PROSITE" id="PS50112"/>
    </source>
</evidence>
<evidence type="ECO:0000313" key="12">
    <source>
        <dbReference type="Proteomes" id="UP000236737"/>
    </source>
</evidence>
<keyword evidence="2" id="KW-0597">Phosphoprotein</keyword>
<reference evidence="12" key="1">
    <citation type="submission" date="2016-10" db="EMBL/GenBank/DDBJ databases">
        <authorList>
            <person name="Varghese N."/>
            <person name="Submissions S."/>
        </authorList>
    </citation>
    <scope>NUCLEOTIDE SEQUENCE [LARGE SCALE GENOMIC DNA]</scope>
    <source>
        <strain evidence="12">CGMCC 1.9230</strain>
    </source>
</reference>
<dbReference type="Gene3D" id="3.30.450.260">
    <property type="entry name" value="Haem NO binding associated domain"/>
    <property type="match status" value="1"/>
</dbReference>
<dbReference type="CDD" id="cd00082">
    <property type="entry name" value="HisKA"/>
    <property type="match status" value="1"/>
</dbReference>
<dbReference type="Gene3D" id="3.30.450.20">
    <property type="entry name" value="PAS domain"/>
    <property type="match status" value="4"/>
</dbReference>
<name>A0A1H5S9F1_9FLAO</name>
<dbReference type="SUPFAM" id="SSF47384">
    <property type="entry name" value="Homodimeric domain of signal transducing histidine kinase"/>
    <property type="match status" value="1"/>
</dbReference>
<evidence type="ECO:0000256" key="6">
    <source>
        <dbReference type="ARBA" id="ARBA00023293"/>
    </source>
</evidence>
<dbReference type="InterPro" id="IPR004358">
    <property type="entry name" value="Sig_transdc_His_kin-like_C"/>
</dbReference>
<keyword evidence="3" id="KW-0808">Transferase</keyword>
<dbReference type="SUPFAM" id="SSF55785">
    <property type="entry name" value="PYP-like sensor domain (PAS domain)"/>
    <property type="match status" value="4"/>
</dbReference>
<feature type="domain" description="PAS" evidence="9">
    <location>
        <begin position="165"/>
        <end position="213"/>
    </location>
</feature>
<keyword evidence="6" id="KW-0141">cGMP biosynthesis</keyword>
<keyword evidence="5" id="KW-0418">Kinase</keyword>
<dbReference type="PROSITE" id="PS50112">
    <property type="entry name" value="PAS"/>
    <property type="match status" value="3"/>
</dbReference>
<feature type="domain" description="PAC" evidence="10">
    <location>
        <begin position="237"/>
        <end position="291"/>
    </location>
</feature>
<dbReference type="Pfam" id="PF02518">
    <property type="entry name" value="HATPase_c"/>
    <property type="match status" value="1"/>
</dbReference>
<proteinExistence type="predicted"/>
<feature type="coiled-coil region" evidence="7">
    <location>
        <begin position="653"/>
        <end position="687"/>
    </location>
</feature>
<dbReference type="SMART" id="SM00091">
    <property type="entry name" value="PAS"/>
    <property type="match status" value="4"/>
</dbReference>
<protein>
    <submittedName>
        <fullName evidence="11">PAS domain S-box-containing protein</fullName>
    </submittedName>
</protein>
<dbReference type="InterPro" id="IPR035965">
    <property type="entry name" value="PAS-like_dom_sf"/>
</dbReference>
<dbReference type="InterPro" id="IPR011645">
    <property type="entry name" value="HNOB_dom_associated"/>
</dbReference>
<keyword evidence="4" id="KW-0547">Nucleotide-binding</keyword>
<dbReference type="InterPro" id="IPR042463">
    <property type="entry name" value="HNOB_dom_associated_sf"/>
</dbReference>
<evidence type="ECO:0000256" key="7">
    <source>
        <dbReference type="SAM" id="Coils"/>
    </source>
</evidence>
<dbReference type="SMART" id="SM00387">
    <property type="entry name" value="HATPase_c"/>
    <property type="match status" value="1"/>
</dbReference>
<dbReference type="InterPro" id="IPR005467">
    <property type="entry name" value="His_kinase_dom"/>
</dbReference>
<dbReference type="InterPro" id="IPR013767">
    <property type="entry name" value="PAS_fold"/>
</dbReference>
<dbReference type="Gene3D" id="1.10.287.130">
    <property type="match status" value="1"/>
</dbReference>
<gene>
    <name evidence="11" type="ORF">SAMN04488130_101182</name>
</gene>
<dbReference type="Pfam" id="PF07701">
    <property type="entry name" value="HNOBA"/>
    <property type="match status" value="1"/>
</dbReference>
<dbReference type="GO" id="GO:0000155">
    <property type="term" value="F:phosphorelay sensor kinase activity"/>
    <property type="evidence" value="ECO:0007669"/>
    <property type="project" value="InterPro"/>
</dbReference>
<feature type="domain" description="PAC" evidence="10">
    <location>
        <begin position="494"/>
        <end position="546"/>
    </location>
</feature>
<dbReference type="OrthoDB" id="9781208at2"/>
<dbReference type="PANTHER" id="PTHR43304:SF1">
    <property type="entry name" value="PAC DOMAIN-CONTAINING PROTEIN"/>
    <property type="match status" value="1"/>
</dbReference>
<dbReference type="Pfam" id="PF00989">
    <property type="entry name" value="PAS"/>
    <property type="match status" value="1"/>
</dbReference>
<dbReference type="GO" id="GO:0006355">
    <property type="term" value="P:regulation of DNA-templated transcription"/>
    <property type="evidence" value="ECO:0007669"/>
    <property type="project" value="InterPro"/>
</dbReference>
<keyword evidence="12" id="KW-1185">Reference proteome</keyword>
<dbReference type="Proteomes" id="UP000236737">
    <property type="component" value="Unassembled WGS sequence"/>
</dbReference>
<dbReference type="PROSITE" id="PS50113">
    <property type="entry name" value="PAC"/>
    <property type="match status" value="3"/>
</dbReference>
<keyword evidence="7" id="KW-0175">Coiled coil</keyword>
<organism evidence="11 12">
    <name type="scientific">Flavobacterium urumqiense</name>
    <dbReference type="NCBI Taxonomy" id="935224"/>
    <lineage>
        <taxon>Bacteria</taxon>
        <taxon>Pseudomonadati</taxon>
        <taxon>Bacteroidota</taxon>
        <taxon>Flavobacteriia</taxon>
        <taxon>Flavobacteriales</taxon>
        <taxon>Flavobacteriaceae</taxon>
        <taxon>Flavobacterium</taxon>
    </lineage>
</organism>
<evidence type="ECO:0000259" key="10">
    <source>
        <dbReference type="PROSITE" id="PS50113"/>
    </source>
</evidence>
<dbReference type="InterPro" id="IPR000014">
    <property type="entry name" value="PAS"/>
</dbReference>
<dbReference type="GO" id="GO:0000166">
    <property type="term" value="F:nucleotide binding"/>
    <property type="evidence" value="ECO:0007669"/>
    <property type="project" value="UniProtKB-KW"/>
</dbReference>
<dbReference type="CDD" id="cd00130">
    <property type="entry name" value="PAS"/>
    <property type="match status" value="3"/>
</dbReference>
<evidence type="ECO:0000256" key="2">
    <source>
        <dbReference type="ARBA" id="ARBA00022553"/>
    </source>
</evidence>
<dbReference type="InterPro" id="IPR001610">
    <property type="entry name" value="PAC"/>
</dbReference>
<dbReference type="InterPro" id="IPR003594">
    <property type="entry name" value="HATPase_dom"/>
</dbReference>
<dbReference type="Pfam" id="PF13426">
    <property type="entry name" value="PAS_9"/>
    <property type="match status" value="2"/>
</dbReference>
<dbReference type="Pfam" id="PF13188">
    <property type="entry name" value="PAS_8"/>
    <property type="match status" value="1"/>
</dbReference>
<dbReference type="InterPro" id="IPR052162">
    <property type="entry name" value="Sensor_kinase/Photoreceptor"/>
</dbReference>
<feature type="domain" description="PAC" evidence="10">
    <location>
        <begin position="615"/>
        <end position="669"/>
    </location>
</feature>
<dbReference type="RefSeq" id="WP_103998350.1">
    <property type="nucleotide sequence ID" value="NZ_FNVP01000001.1"/>
</dbReference>
<dbReference type="PANTHER" id="PTHR43304">
    <property type="entry name" value="PHYTOCHROME-LIKE PROTEIN CPH1"/>
    <property type="match status" value="1"/>
</dbReference>
<dbReference type="Pfam" id="PF00512">
    <property type="entry name" value="HisKA"/>
    <property type="match status" value="1"/>
</dbReference>
<dbReference type="InterPro" id="IPR000700">
    <property type="entry name" value="PAS-assoc_C"/>
</dbReference>
<feature type="domain" description="PAS" evidence="9">
    <location>
        <begin position="543"/>
        <end position="614"/>
    </location>
</feature>
<dbReference type="InterPro" id="IPR036097">
    <property type="entry name" value="HisK_dim/P_sf"/>
</dbReference>
<dbReference type="SMART" id="SM00086">
    <property type="entry name" value="PAC"/>
    <property type="match status" value="3"/>
</dbReference>
<dbReference type="Gene3D" id="3.30.565.10">
    <property type="entry name" value="Histidine kinase-like ATPase, C-terminal domain"/>
    <property type="match status" value="1"/>
</dbReference>
<comment type="catalytic activity">
    <reaction evidence="1">
        <text>ATP + protein L-histidine = ADP + protein N-phospho-L-histidine.</text>
        <dbReference type="EC" id="2.7.13.3"/>
    </reaction>
</comment>
<evidence type="ECO:0000256" key="4">
    <source>
        <dbReference type="ARBA" id="ARBA00022741"/>
    </source>
</evidence>
<dbReference type="AlphaFoldDB" id="A0A1H5S9F1"/>
<dbReference type="GO" id="GO:0004383">
    <property type="term" value="F:guanylate cyclase activity"/>
    <property type="evidence" value="ECO:0007669"/>
    <property type="project" value="InterPro"/>
</dbReference>
<dbReference type="PROSITE" id="PS50109">
    <property type="entry name" value="HIS_KIN"/>
    <property type="match status" value="1"/>
</dbReference>
<evidence type="ECO:0000259" key="8">
    <source>
        <dbReference type="PROSITE" id="PS50109"/>
    </source>
</evidence>
<feature type="coiled-coil region" evidence="7">
    <location>
        <begin position="142"/>
        <end position="172"/>
    </location>
</feature>
<feature type="domain" description="Histidine kinase" evidence="8">
    <location>
        <begin position="687"/>
        <end position="894"/>
    </location>
</feature>
<sequence>MENLRFNFDEDSFNKLFPFYILIDSNLKIKGFGKSLAKTFPSVKLNDDFSSTFEVKTHFVENPTFDGIKSIFDQLVILRTTSDTVDLRGQFQEHNDCILFVGSPWFISVNQVSERKLTIHDFAFHDPLIDLLHVLKTQEITTQELKELLIKINNQKKDLKNDQDELNRLSLVASANENGVVFTKPDGVIFWCNDAYLKLTGFSKGEVIGRTLIEVGKCEYTNKEDLKKMTGLFFKGEMFDVELIHGRKDKSYFWTKTKGQPILDSVGNVIQYFAMIEDITEKKNSNFKLVESENRLSLFIVNLQTGIILEDENRKLLLANKKFCTMFDFEGDPDNFIGIDCSNSVEDSKRLFKNPDLYVERLNKIFKSNEPVYNEELELVDGRFFERSYIPVFRDGIYKGNLRSYVDITIKRKHEELVRNEKEKYSNIIANMNLGLIEVDENDRITLANHSFCEISGYTSAELIGKNASSTFLSEENKVLIENKNELRTRGVTDSYEVQVKNKKGEKRHWLISGAPNYNINGKIIGSIGIHLDITEQKEQEERLYLLSLIAEKNINSVVISDVEGRIEWVNSSFEKISGYTKKELVGVNPQFLLQGVETDPETTDYLKNQISKGQPFKCEILNYSKSGEKYWVKIQGQALYNKKGEIVRFFSIEENISDKKLLENQREELLESLAKTNKELEDYAQIVSHDLKSPLRSIHSLISWIKEDSDREFSDQTLKYFSMIENKVEKMDHLIEGILTYSKIDKEEMVKENVNTHQIIQSIVDIIHIPKHITITIKNKLPVIKADRYRIHQLFQNIIGNAVNYIERETGLVEITSEEFDNHYVFSVKDNGVGIAKEHHKKIFNTFQAYTKSEDSTGLGLAIVKKVIDTYNGEIWIESELGEGSTFFLKLNK</sequence>
<feature type="domain" description="PAS" evidence="9">
    <location>
        <begin position="421"/>
        <end position="478"/>
    </location>
</feature>
<evidence type="ECO:0000256" key="1">
    <source>
        <dbReference type="ARBA" id="ARBA00000085"/>
    </source>
</evidence>
<dbReference type="PRINTS" id="PR00344">
    <property type="entry name" value="BCTRLSENSOR"/>
</dbReference>
<evidence type="ECO:0000256" key="5">
    <source>
        <dbReference type="ARBA" id="ARBA00022777"/>
    </source>
</evidence>
<dbReference type="InterPro" id="IPR003661">
    <property type="entry name" value="HisK_dim/P_dom"/>
</dbReference>
<accession>A0A1H5S9F1</accession>
<dbReference type="InterPro" id="IPR036890">
    <property type="entry name" value="HATPase_C_sf"/>
</dbReference>